<dbReference type="PANTHER" id="PTHR11632">
    <property type="entry name" value="SUCCINATE DEHYDROGENASE 2 FLAVOPROTEIN SUBUNIT"/>
    <property type="match status" value="1"/>
</dbReference>
<dbReference type="SUPFAM" id="SSF56425">
    <property type="entry name" value="Succinate dehydrogenase/fumarate reductase flavoprotein, catalytic domain"/>
    <property type="match status" value="1"/>
</dbReference>
<comment type="caution">
    <text evidence="27">The sequence shown here is derived from an EMBL/GenBank/DDBJ whole genome shotgun (WGS) entry which is preliminary data.</text>
</comment>
<dbReference type="Proteomes" id="UP001159641">
    <property type="component" value="Unassembled WGS sequence"/>
</dbReference>
<dbReference type="PROSITE" id="PS00504">
    <property type="entry name" value="FRD_SDH_FAD_BINDING"/>
    <property type="match status" value="1"/>
</dbReference>
<sequence length="779" mass="83765">MSGIGVVSRLLRARRLALNWAQRPAALQTGARSFHFTVDSSKRSSAKVSDAISTQYPVVDHEFDAVVVGAGGAGLRAAFGLSEAGFNTACVTKLFPTRSHTVAAQGGINAALGNMEEDNWRWHFYDTVKGSDWLGDQDAIHYMTEQAPASVVEVTTLLAGGGGNVPAGLGGGGNDPAGLGGGGNVPAGPCRPVVEVTTLPASAVEVTSLPAVSCRRGVVGVVGRQLENYGMPFSRTEGGKIYQRAFGGQSLQFGKGGQAHRCCCVADRTGHSLLHTLYGRSLRYDTSYFVEYFALDLLMEDGECRGVIALCIEDGSIHRIRAKNTVVATGGYGRTYFSCTSAHTSTGDGTAMITRAGLPCQDLEFVQFHPTGIYGAGCLITEGCRGEGGILVNSQGERFMERYAPVAKDLASRDVVSRSMTLEIREGRGCGPEKDHVYLQLHHLPPEQLAMRLPGISETAMIFAGVDVTKEPIPVLPTVHYNMGGIPTNYKGQVMVPSRAVPPQAPCTGPPSEVLGSLGRGAEQTALRNLSLLPQVLKHVDGQDQIVPGLYACGEAACASVHGANRLGANSLLDLVVFGRACALSIAESCRPGDKVPLIKPNAGEESVMNLDKLRFANGSIRTSELRLNMQKSMQSHAAVFRVGSVLREGCEKISQLYGDLKHLKTFDRGMVWNTDLVETLELQNLMLCALQTIYGAEARKESRGAHAREDFKERVDEYDYAKPIQGQHKKPFEEHWRKHTLSCVDVTTGKVSLEYRPVIDRTLNEADCATVPPAIRSY</sequence>
<evidence type="ECO:0000256" key="6">
    <source>
        <dbReference type="ARBA" id="ARBA00020842"/>
    </source>
</evidence>
<comment type="similarity">
    <text evidence="4">Belongs to the FAD-dependent oxidoreductase 2 family. FRD/SDH subfamily.</text>
</comment>
<keyword evidence="10" id="KW-0999">Mitochondrion inner membrane</keyword>
<evidence type="ECO:0000256" key="14">
    <source>
        <dbReference type="ARBA" id="ARBA00023002"/>
    </source>
</evidence>
<accession>A0AB34HK30</accession>
<evidence type="ECO:0000256" key="15">
    <source>
        <dbReference type="ARBA" id="ARBA00023128"/>
    </source>
</evidence>
<dbReference type="GO" id="GO:0006121">
    <property type="term" value="P:mitochondrial electron transport, succinate to ubiquinone"/>
    <property type="evidence" value="ECO:0007669"/>
    <property type="project" value="TreeGrafter"/>
</dbReference>
<reference evidence="27 28" key="1">
    <citation type="submission" date="2022-11" db="EMBL/GenBank/DDBJ databases">
        <title>Whole genome sequence of Eschrichtius robustus ER-17-0199.</title>
        <authorList>
            <person name="Bruniche-Olsen A."/>
            <person name="Black A.N."/>
            <person name="Fields C.J."/>
            <person name="Walden K."/>
            <person name="Dewoody J.A."/>
        </authorList>
    </citation>
    <scope>NUCLEOTIDE SEQUENCE [LARGE SCALE GENOMIC DNA]</scope>
    <source>
        <strain evidence="27">ER-17-0199</strain>
        <tissue evidence="27">Blubber</tissue>
    </source>
</reference>
<feature type="domain" description="Fumarate reductase/succinate dehydrogenase flavoprotein-like C-terminal" evidence="26">
    <location>
        <begin position="627"/>
        <end position="779"/>
    </location>
</feature>
<feature type="domain" description="FAD-dependent oxidoreductase 2 FAD-binding" evidence="25">
    <location>
        <begin position="224"/>
        <end position="494"/>
    </location>
</feature>
<evidence type="ECO:0000256" key="8">
    <source>
        <dbReference type="ARBA" id="ARBA00022532"/>
    </source>
</evidence>
<evidence type="ECO:0000256" key="19">
    <source>
        <dbReference type="ARBA" id="ARBA00045977"/>
    </source>
</evidence>
<name>A0AB34HK30_ESCRO</name>
<keyword evidence="15" id="KW-0496">Mitochondrion</keyword>
<comment type="pathway">
    <text evidence="3">Carbohydrate metabolism; tricarboxylic acid cycle; fumarate from succinate (eukaryal route): step 1/1.</text>
</comment>
<dbReference type="EC" id="1.3.5.1" evidence="5"/>
<evidence type="ECO:0000256" key="3">
    <source>
        <dbReference type="ARBA" id="ARBA00004788"/>
    </source>
</evidence>
<organism evidence="27 28">
    <name type="scientific">Eschrichtius robustus</name>
    <name type="common">California gray whale</name>
    <name type="synonym">Eschrichtius gibbosus</name>
    <dbReference type="NCBI Taxonomy" id="9764"/>
    <lineage>
        <taxon>Eukaryota</taxon>
        <taxon>Metazoa</taxon>
        <taxon>Chordata</taxon>
        <taxon>Craniata</taxon>
        <taxon>Vertebrata</taxon>
        <taxon>Euteleostomi</taxon>
        <taxon>Mammalia</taxon>
        <taxon>Eutheria</taxon>
        <taxon>Laurasiatheria</taxon>
        <taxon>Artiodactyla</taxon>
        <taxon>Whippomorpha</taxon>
        <taxon>Cetacea</taxon>
        <taxon>Mysticeti</taxon>
        <taxon>Eschrichtiidae</taxon>
        <taxon>Eschrichtius</taxon>
    </lineage>
</organism>
<evidence type="ECO:0000256" key="10">
    <source>
        <dbReference type="ARBA" id="ARBA00022792"/>
    </source>
</evidence>
<keyword evidence="8" id="KW-0816">Tricarboxylic acid cycle</keyword>
<dbReference type="GO" id="GO:0050660">
    <property type="term" value="F:flavin adenine dinucleotide binding"/>
    <property type="evidence" value="ECO:0007669"/>
    <property type="project" value="TreeGrafter"/>
</dbReference>
<dbReference type="AlphaFoldDB" id="A0AB34HK30"/>
<comment type="catalytic activity">
    <reaction evidence="21">
        <text>(R)-malate + a quinone = enol-oxaloacetate + a quinol</text>
        <dbReference type="Rhea" id="RHEA:79827"/>
        <dbReference type="ChEBI" id="CHEBI:15588"/>
        <dbReference type="ChEBI" id="CHEBI:17479"/>
        <dbReference type="ChEBI" id="CHEBI:24646"/>
        <dbReference type="ChEBI" id="CHEBI:132124"/>
    </reaction>
    <physiologicalReaction direction="left-to-right" evidence="21">
        <dbReference type="Rhea" id="RHEA:79828"/>
    </physiologicalReaction>
</comment>
<dbReference type="SUPFAM" id="SSF46977">
    <property type="entry name" value="Succinate dehydrogenase/fumarate reductase flavoprotein C-terminal domain"/>
    <property type="match status" value="1"/>
</dbReference>
<dbReference type="Pfam" id="PF00890">
    <property type="entry name" value="FAD_binding_2"/>
    <property type="match status" value="3"/>
</dbReference>
<dbReference type="Gene3D" id="3.50.50.60">
    <property type="entry name" value="FAD/NAD(P)-binding domain"/>
    <property type="match status" value="3"/>
</dbReference>
<comment type="subunit">
    <text evidence="20">Component of complex II composed of four subunits: the flavoprotein (FP) SDHA, iron-sulfur protein (IP) SDHB, and a cytochrome b560 composed of SDHC and SDHD. Interacts with SDHAF2/SDH5; interaction is required for FAD attachment. Interacts with TRAP1. Interacts with LACC1.</text>
</comment>
<evidence type="ECO:0000256" key="12">
    <source>
        <dbReference type="ARBA" id="ARBA00022946"/>
    </source>
</evidence>
<dbReference type="FunFam" id="1.20.58.100:FF:000001">
    <property type="entry name" value="Succinate dehydrogenase flavoprotein subunit (SdhA)"/>
    <property type="match status" value="1"/>
</dbReference>
<dbReference type="Gene3D" id="1.20.58.100">
    <property type="entry name" value="Fumarate reductase/succinate dehydrogenase flavoprotein-like, C-terminal domain"/>
    <property type="match status" value="1"/>
</dbReference>
<evidence type="ECO:0000256" key="17">
    <source>
        <dbReference type="ARBA" id="ARBA00030884"/>
    </source>
</evidence>
<evidence type="ECO:0000256" key="13">
    <source>
        <dbReference type="ARBA" id="ARBA00022982"/>
    </source>
</evidence>
<comment type="cofactor">
    <cofactor evidence="1">
        <name>FAD</name>
        <dbReference type="ChEBI" id="CHEBI:57692"/>
    </cofactor>
</comment>
<dbReference type="Gene3D" id="4.10.80.40">
    <property type="entry name" value="succinate dehydrogenase protein domain"/>
    <property type="match status" value="1"/>
</dbReference>
<dbReference type="GO" id="GO:0008177">
    <property type="term" value="F:succinate dehydrogenase (quinone) activity"/>
    <property type="evidence" value="ECO:0007669"/>
    <property type="project" value="UniProtKB-EC"/>
</dbReference>
<dbReference type="FunFam" id="3.50.50.60:FF:001062">
    <property type="entry name" value="Succinate dehydrogenase complex, subunit A, flavoprotein (Fp)"/>
    <property type="match status" value="1"/>
</dbReference>
<keyword evidence="28" id="KW-1185">Reference proteome</keyword>
<evidence type="ECO:0000313" key="27">
    <source>
        <dbReference type="EMBL" id="KAJ8791160.1"/>
    </source>
</evidence>
<comment type="catalytic activity">
    <reaction evidence="22">
        <text>a ubiquinone + succinate = a ubiquinol + fumarate</text>
        <dbReference type="Rhea" id="RHEA:13713"/>
        <dbReference type="Rhea" id="RHEA-COMP:9565"/>
        <dbReference type="Rhea" id="RHEA-COMP:9566"/>
        <dbReference type="ChEBI" id="CHEBI:16389"/>
        <dbReference type="ChEBI" id="CHEBI:17976"/>
        <dbReference type="ChEBI" id="CHEBI:29806"/>
        <dbReference type="ChEBI" id="CHEBI:30031"/>
        <dbReference type="EC" id="1.3.5.1"/>
    </reaction>
</comment>
<protein>
    <recommendedName>
        <fullName evidence="6">Succinate dehydrogenase [ubiquinone] flavoprotein subunit, mitochondrial</fullName>
        <ecNumber evidence="5">1.3.5.1</ecNumber>
    </recommendedName>
    <alternativeName>
        <fullName evidence="17">Flavoprotein subunit of complex II</fullName>
    </alternativeName>
    <alternativeName>
        <fullName evidence="18">Malate dehydrogenase [quinone] flavoprotein subunit</fullName>
    </alternativeName>
</protein>
<evidence type="ECO:0000256" key="18">
    <source>
        <dbReference type="ARBA" id="ARBA00045024"/>
    </source>
</evidence>
<dbReference type="GO" id="GO:0006099">
    <property type="term" value="P:tricarboxylic acid cycle"/>
    <property type="evidence" value="ECO:0007669"/>
    <property type="project" value="UniProtKB-KW"/>
</dbReference>
<comment type="function">
    <text evidence="19">Flavoprotein (FP) subunit of succinate dehydrogenase (SDH) that is involved in complex II of the mitochondrial electron transport chain and is responsible for transferring electrons from succinate to ubiquinone (coenzyme Q). SDH also oxidizes malate to the non-canonical enol form of oxaloacetate, enol-oxaloacetate. Enol-oxaloacetate, which is a potent inhibitor of the succinate dehydrogenase activity, is further isomerized into keto-oxaloacetate. Can act as a tumor suppressor.</text>
</comment>
<keyword evidence="16" id="KW-0472">Membrane</keyword>
<dbReference type="InterPro" id="IPR003952">
    <property type="entry name" value="FRD_SDH_FAD_BS"/>
</dbReference>
<evidence type="ECO:0000256" key="9">
    <source>
        <dbReference type="ARBA" id="ARBA00022630"/>
    </source>
</evidence>
<evidence type="ECO:0000256" key="1">
    <source>
        <dbReference type="ARBA" id="ARBA00001974"/>
    </source>
</evidence>
<evidence type="ECO:0000256" key="16">
    <source>
        <dbReference type="ARBA" id="ARBA00023136"/>
    </source>
</evidence>
<dbReference type="FunFam" id="3.90.700.10:FF:000001">
    <property type="entry name" value="Mitochondrial succinate dehydrogenase flavoprotein subunit"/>
    <property type="match status" value="1"/>
</dbReference>
<evidence type="ECO:0000256" key="21">
    <source>
        <dbReference type="ARBA" id="ARBA00047404"/>
    </source>
</evidence>
<dbReference type="InterPro" id="IPR003953">
    <property type="entry name" value="FAD-dep_OxRdtase_2_FAD-bd"/>
</dbReference>
<dbReference type="GO" id="GO:0005743">
    <property type="term" value="C:mitochondrial inner membrane"/>
    <property type="evidence" value="ECO:0007669"/>
    <property type="project" value="UniProtKB-SubCell"/>
</dbReference>
<keyword evidence="13" id="KW-0249">Electron transport</keyword>
<evidence type="ECO:0000256" key="11">
    <source>
        <dbReference type="ARBA" id="ARBA00022827"/>
    </source>
</evidence>
<evidence type="ECO:0000256" key="2">
    <source>
        <dbReference type="ARBA" id="ARBA00004443"/>
    </source>
</evidence>
<feature type="active site" description="Proton acceptor" evidence="24">
    <location>
        <position position="413"/>
    </location>
</feature>
<dbReference type="PANTHER" id="PTHR11632:SF51">
    <property type="entry name" value="SUCCINATE DEHYDROGENASE [UBIQUINONE] FLAVOPROTEIN SUBUNIT, MITOCHONDRIAL"/>
    <property type="match status" value="1"/>
</dbReference>
<dbReference type="Pfam" id="PF02910">
    <property type="entry name" value="Succ_DH_flav_C"/>
    <property type="match status" value="1"/>
</dbReference>
<dbReference type="GO" id="GO:0009055">
    <property type="term" value="F:electron transfer activity"/>
    <property type="evidence" value="ECO:0007669"/>
    <property type="project" value="TreeGrafter"/>
</dbReference>
<comment type="subcellular location">
    <subcellularLocation>
        <location evidence="2">Mitochondrion inner membrane</location>
        <topology evidence="2">Peripheral membrane protein</topology>
        <orientation evidence="2">Matrix side</orientation>
    </subcellularLocation>
</comment>
<dbReference type="InterPro" id="IPR030664">
    <property type="entry name" value="SdhA/FrdA/AprA"/>
</dbReference>
<evidence type="ECO:0000256" key="7">
    <source>
        <dbReference type="ARBA" id="ARBA00022448"/>
    </source>
</evidence>
<evidence type="ECO:0000256" key="5">
    <source>
        <dbReference type="ARBA" id="ARBA00012792"/>
    </source>
</evidence>
<keyword evidence="7" id="KW-0813">Transport</keyword>
<evidence type="ECO:0000256" key="24">
    <source>
        <dbReference type="PIRSR" id="PIRSR630664-50"/>
    </source>
</evidence>
<gene>
    <name evidence="27" type="ORF">J1605_020830</name>
</gene>
<keyword evidence="11" id="KW-0274">FAD</keyword>
<dbReference type="InterPro" id="IPR015939">
    <property type="entry name" value="Fum_Rdtase/Succ_DH_flav-like_C"/>
</dbReference>
<feature type="domain" description="FAD-dependent oxidoreductase 2 FAD-binding" evidence="25">
    <location>
        <begin position="540"/>
        <end position="572"/>
    </location>
</feature>
<dbReference type="SUPFAM" id="SSF51905">
    <property type="entry name" value="FAD/NAD(P)-binding domain"/>
    <property type="match status" value="1"/>
</dbReference>
<keyword evidence="12" id="KW-0809">Transit peptide</keyword>
<dbReference type="InterPro" id="IPR027477">
    <property type="entry name" value="Succ_DH/fumarate_Rdtase_cat_sf"/>
</dbReference>
<evidence type="ECO:0000259" key="25">
    <source>
        <dbReference type="Pfam" id="PF00890"/>
    </source>
</evidence>
<dbReference type="InterPro" id="IPR036188">
    <property type="entry name" value="FAD/NAD-bd_sf"/>
</dbReference>
<evidence type="ECO:0000256" key="4">
    <source>
        <dbReference type="ARBA" id="ARBA00008040"/>
    </source>
</evidence>
<dbReference type="Gene3D" id="3.90.700.10">
    <property type="entry name" value="Succinate dehydrogenase/fumarate reductase flavoprotein, catalytic domain"/>
    <property type="match status" value="1"/>
</dbReference>
<proteinExistence type="inferred from homology"/>
<keyword evidence="14" id="KW-0560">Oxidoreductase</keyword>
<feature type="domain" description="FAD-dependent oxidoreductase 2 FAD-binding" evidence="25">
    <location>
        <begin position="64"/>
        <end position="157"/>
    </location>
</feature>
<comment type="catalytic activity">
    <reaction evidence="23">
        <text>(S)-malate + a quinone = enol-oxaloacetate + a quinol</text>
        <dbReference type="Rhea" id="RHEA:79831"/>
        <dbReference type="ChEBI" id="CHEBI:15589"/>
        <dbReference type="ChEBI" id="CHEBI:17479"/>
        <dbReference type="ChEBI" id="CHEBI:24646"/>
        <dbReference type="ChEBI" id="CHEBI:132124"/>
    </reaction>
    <physiologicalReaction direction="left-to-right" evidence="23">
        <dbReference type="Rhea" id="RHEA:79832"/>
    </physiologicalReaction>
</comment>
<keyword evidence="9" id="KW-0285">Flavoprotein</keyword>
<dbReference type="EMBL" id="JAIQCJ010001309">
    <property type="protein sequence ID" value="KAJ8791160.1"/>
    <property type="molecule type" value="Genomic_DNA"/>
</dbReference>
<evidence type="ECO:0000313" key="28">
    <source>
        <dbReference type="Proteomes" id="UP001159641"/>
    </source>
</evidence>
<dbReference type="InterPro" id="IPR037099">
    <property type="entry name" value="Fum_R/Succ_DH_flav-like_C_sf"/>
</dbReference>
<dbReference type="FunFam" id="4.10.80.40:FF:000004">
    <property type="entry name" value="Succinate dehydrogenase [ubiquinone] flavoprotein subunit, mitochondrial"/>
    <property type="match status" value="1"/>
</dbReference>
<dbReference type="FunFam" id="3.50.50.60:FF:000298">
    <property type="entry name" value="Succinate dehydrogenase complex flavoprotein subunit A"/>
    <property type="match status" value="1"/>
</dbReference>
<evidence type="ECO:0000256" key="22">
    <source>
        <dbReference type="ARBA" id="ARBA00047755"/>
    </source>
</evidence>
<evidence type="ECO:0000256" key="23">
    <source>
        <dbReference type="ARBA" id="ARBA00048512"/>
    </source>
</evidence>
<evidence type="ECO:0000256" key="20">
    <source>
        <dbReference type="ARBA" id="ARBA00046420"/>
    </source>
</evidence>
<evidence type="ECO:0000259" key="26">
    <source>
        <dbReference type="Pfam" id="PF02910"/>
    </source>
</evidence>